<accession>A0AAW5VLD0</accession>
<evidence type="ECO:0000313" key="4">
    <source>
        <dbReference type="Proteomes" id="UP001208912"/>
    </source>
</evidence>
<evidence type="ECO:0000313" key="3">
    <source>
        <dbReference type="Proteomes" id="UP001208540"/>
    </source>
</evidence>
<protein>
    <recommendedName>
        <fullName evidence="5">Nuclear transport factor 2 family protein</fullName>
    </recommendedName>
</protein>
<dbReference type="RefSeq" id="WP_265352255.1">
    <property type="nucleotide sequence ID" value="NZ_JAMQPL010000005.1"/>
</dbReference>
<evidence type="ECO:0000313" key="1">
    <source>
        <dbReference type="EMBL" id="MCW7527234.1"/>
    </source>
</evidence>
<dbReference type="AlphaFoldDB" id="A0AAW5VLD0"/>
<dbReference type="Proteomes" id="UP001208912">
    <property type="component" value="Unassembled WGS sequence"/>
</dbReference>
<evidence type="ECO:0000313" key="2">
    <source>
        <dbReference type="EMBL" id="MCW7531091.1"/>
    </source>
</evidence>
<gene>
    <name evidence="1" type="ORF">ND861_12805</name>
    <name evidence="2" type="ORF">ND862_12760</name>
</gene>
<proteinExistence type="predicted"/>
<name>A0AAW5VLD0_9LEPT</name>
<sequence length="141" mass="16455">MRFKSRLFIVGMILVFGLGVFAETPVLNYKTKTSSNEKERSYLLDLLRTKLSNEFKLEFIFVVEHFKVSGDYAWFRGTAQRKDGKEISLSEEMAYDCCHVEALFKKTNGKWQISESAAFSTDVWWEGIQSRYPKAPRDIFQ</sequence>
<keyword evidence="4" id="KW-1185">Reference proteome</keyword>
<evidence type="ECO:0008006" key="5">
    <source>
        <dbReference type="Google" id="ProtNLM"/>
    </source>
</evidence>
<dbReference type="Proteomes" id="UP001208540">
    <property type="component" value="Unassembled WGS sequence"/>
</dbReference>
<dbReference type="EMBL" id="JAMQPM010000005">
    <property type="protein sequence ID" value="MCW7527234.1"/>
    <property type="molecule type" value="Genomic_DNA"/>
</dbReference>
<reference evidence="2 4" key="1">
    <citation type="submission" date="2022-06" db="EMBL/GenBank/DDBJ databases">
        <title>Leptospira isolates from biofilms formed at urban environments.</title>
        <authorList>
            <person name="Ribeiro P.S."/>
            <person name="Sousa T."/>
            <person name="Carvalho N."/>
            <person name="Aburjaile F."/>
            <person name="Neves F."/>
            <person name="Oliveira D."/>
            <person name="Blanco L."/>
            <person name="Lima J."/>
            <person name="Costa F."/>
            <person name="Brenig B."/>
            <person name="Soares S."/>
            <person name="Ramos R."/>
            <person name="Goes-Neto A."/>
            <person name="Matiuzzi M."/>
            <person name="Azevedo V."/>
            <person name="Ristow P."/>
        </authorList>
    </citation>
    <scope>NUCLEOTIDE SEQUENCE</scope>
    <source>
        <strain evidence="1 4">VSF19</strain>
        <strain evidence="2">VSF20</strain>
    </source>
</reference>
<organism evidence="2 3">
    <name type="scientific">Leptospira soteropolitanensis</name>
    <dbReference type="NCBI Taxonomy" id="2950025"/>
    <lineage>
        <taxon>Bacteria</taxon>
        <taxon>Pseudomonadati</taxon>
        <taxon>Spirochaetota</taxon>
        <taxon>Spirochaetia</taxon>
        <taxon>Leptospirales</taxon>
        <taxon>Leptospiraceae</taxon>
        <taxon>Leptospira</taxon>
    </lineage>
</organism>
<comment type="caution">
    <text evidence="2">The sequence shown here is derived from an EMBL/GenBank/DDBJ whole genome shotgun (WGS) entry which is preliminary data.</text>
</comment>
<dbReference type="EMBL" id="JAMQPL010000005">
    <property type="protein sequence ID" value="MCW7531091.1"/>
    <property type="molecule type" value="Genomic_DNA"/>
</dbReference>